<evidence type="ECO:0000313" key="1">
    <source>
        <dbReference type="EMBL" id="SVC74083.1"/>
    </source>
</evidence>
<organism evidence="1">
    <name type="scientific">marine metagenome</name>
    <dbReference type="NCBI Taxonomy" id="408172"/>
    <lineage>
        <taxon>unclassified sequences</taxon>
        <taxon>metagenomes</taxon>
        <taxon>ecological metagenomes</taxon>
    </lineage>
</organism>
<feature type="non-terminal residue" evidence="1">
    <location>
        <position position="1"/>
    </location>
</feature>
<reference evidence="1" key="1">
    <citation type="submission" date="2018-05" db="EMBL/GenBank/DDBJ databases">
        <authorList>
            <person name="Lanie J.A."/>
            <person name="Ng W.-L."/>
            <person name="Kazmierczak K.M."/>
            <person name="Andrzejewski T.M."/>
            <person name="Davidsen T.M."/>
            <person name="Wayne K.J."/>
            <person name="Tettelin H."/>
            <person name="Glass J.I."/>
            <person name="Rusch D."/>
            <person name="Podicherti R."/>
            <person name="Tsui H.-C.T."/>
            <person name="Winkler M.E."/>
        </authorList>
    </citation>
    <scope>NUCLEOTIDE SEQUENCE</scope>
</reference>
<gene>
    <name evidence="1" type="ORF">METZ01_LOCUS326937</name>
</gene>
<proteinExistence type="predicted"/>
<accession>A0A382PL11</accession>
<sequence length="23" mass="2586">QDNPGIACNLKYGGQQILKLQKR</sequence>
<protein>
    <submittedName>
        <fullName evidence="1">Uncharacterized protein</fullName>
    </submittedName>
</protein>
<dbReference type="AlphaFoldDB" id="A0A382PL11"/>
<name>A0A382PL11_9ZZZZ</name>
<dbReference type="EMBL" id="UINC01108179">
    <property type="protein sequence ID" value="SVC74083.1"/>
    <property type="molecule type" value="Genomic_DNA"/>
</dbReference>